<evidence type="ECO:0000313" key="14">
    <source>
        <dbReference type="EnsemblMetazoa" id="Aqu2.1.40407_001"/>
    </source>
</evidence>
<dbReference type="PRINTS" id="PR00503">
    <property type="entry name" value="BROMODOMAIN"/>
</dbReference>
<reference evidence="14" key="2">
    <citation type="submission" date="2017-05" db="UniProtKB">
        <authorList>
            <consortium name="EnsemblMetazoa"/>
        </authorList>
    </citation>
    <scope>IDENTIFICATION</scope>
</reference>
<keyword evidence="9" id="KW-0479">Metal-binding</keyword>
<dbReference type="PROSITE" id="PS00028">
    <property type="entry name" value="ZINC_FINGER_C2H2_1"/>
    <property type="match status" value="1"/>
</dbReference>
<dbReference type="Gene3D" id="2.30.30.490">
    <property type="match status" value="2"/>
</dbReference>
<evidence type="ECO:0000259" key="11">
    <source>
        <dbReference type="PROSITE" id="PS50014"/>
    </source>
</evidence>
<dbReference type="FunCoup" id="A0A1X7VK56">
    <property type="interactions" value="762"/>
</dbReference>
<comment type="subcellular location">
    <subcellularLocation>
        <location evidence="1">Nucleus</location>
    </subcellularLocation>
</comment>
<organism evidence="14">
    <name type="scientific">Amphimedon queenslandica</name>
    <name type="common">Sponge</name>
    <dbReference type="NCBI Taxonomy" id="400682"/>
    <lineage>
        <taxon>Eukaryota</taxon>
        <taxon>Metazoa</taxon>
        <taxon>Porifera</taxon>
        <taxon>Demospongiae</taxon>
        <taxon>Heteroscleromorpha</taxon>
        <taxon>Haplosclerida</taxon>
        <taxon>Niphatidae</taxon>
        <taxon>Amphimedon</taxon>
    </lineage>
</organism>
<feature type="region of interest" description="Disordered" evidence="10">
    <location>
        <begin position="339"/>
        <end position="367"/>
    </location>
</feature>
<evidence type="ECO:0000313" key="15">
    <source>
        <dbReference type="Proteomes" id="UP000007879"/>
    </source>
</evidence>
<keyword evidence="9" id="KW-0862">Zinc</keyword>
<dbReference type="CDD" id="cd04717">
    <property type="entry name" value="BAH_polybromo"/>
    <property type="match status" value="2"/>
</dbReference>
<feature type="region of interest" description="Disordered" evidence="10">
    <location>
        <begin position="1"/>
        <end position="32"/>
    </location>
</feature>
<dbReference type="InParanoid" id="A0A1X7VK56"/>
<dbReference type="GO" id="GO:0006368">
    <property type="term" value="P:transcription elongation by RNA polymerase II"/>
    <property type="evidence" value="ECO:0007669"/>
    <property type="project" value="TreeGrafter"/>
</dbReference>
<evidence type="ECO:0000256" key="4">
    <source>
        <dbReference type="ARBA" id="ARBA00023015"/>
    </source>
</evidence>
<dbReference type="PROSITE" id="PS51038">
    <property type="entry name" value="BAH"/>
    <property type="match status" value="2"/>
</dbReference>
<evidence type="ECO:0000256" key="3">
    <source>
        <dbReference type="ARBA" id="ARBA00022853"/>
    </source>
</evidence>
<feature type="domain" description="C2H2-type" evidence="12">
    <location>
        <begin position="1269"/>
        <end position="1300"/>
    </location>
</feature>
<dbReference type="GO" id="GO:0006338">
    <property type="term" value="P:chromatin remodeling"/>
    <property type="evidence" value="ECO:0007669"/>
    <property type="project" value="InterPro"/>
</dbReference>
<keyword evidence="6" id="KW-0804">Transcription</keyword>
<accession>A0A1X7VK56</accession>
<dbReference type="PROSITE" id="PS00633">
    <property type="entry name" value="BROMODOMAIN_1"/>
    <property type="match status" value="2"/>
</dbReference>
<feature type="domain" description="BAH" evidence="13">
    <location>
        <begin position="814"/>
        <end position="932"/>
    </location>
</feature>
<evidence type="ECO:0000259" key="13">
    <source>
        <dbReference type="PROSITE" id="PS51038"/>
    </source>
</evidence>
<dbReference type="InterPro" id="IPR001487">
    <property type="entry name" value="Bromodomain"/>
</dbReference>
<keyword evidence="5 8" id="KW-0103">Bromodomain</keyword>
<evidence type="ECO:0000256" key="7">
    <source>
        <dbReference type="ARBA" id="ARBA00023242"/>
    </source>
</evidence>
<feature type="region of interest" description="Disordered" evidence="10">
    <location>
        <begin position="174"/>
        <end position="202"/>
    </location>
</feature>
<evidence type="ECO:0000256" key="1">
    <source>
        <dbReference type="ARBA" id="ARBA00004123"/>
    </source>
</evidence>
<dbReference type="STRING" id="400682.A0A1X7VK56"/>
<dbReference type="PANTHER" id="PTHR16062">
    <property type="entry name" value="SWI/SNF-RELATED"/>
    <property type="match status" value="1"/>
</dbReference>
<dbReference type="SMART" id="SM00297">
    <property type="entry name" value="BROMO"/>
    <property type="match status" value="3"/>
</dbReference>
<dbReference type="PROSITE" id="PS50014">
    <property type="entry name" value="BROMODOMAIN_2"/>
    <property type="match status" value="3"/>
</dbReference>
<dbReference type="SMART" id="SM00439">
    <property type="entry name" value="BAH"/>
    <property type="match status" value="2"/>
</dbReference>
<feature type="domain" description="Bromo" evidence="11">
    <location>
        <begin position="417"/>
        <end position="487"/>
    </location>
</feature>
<evidence type="ECO:0000259" key="12">
    <source>
        <dbReference type="PROSITE" id="PS50157"/>
    </source>
</evidence>
<protein>
    <recommendedName>
        <fullName evidence="16">Protein polybromo-1</fullName>
    </recommendedName>
</protein>
<feature type="compositionally biased region" description="Low complexity" evidence="10">
    <location>
        <begin position="174"/>
        <end position="198"/>
    </location>
</feature>
<evidence type="ECO:0000256" key="8">
    <source>
        <dbReference type="PROSITE-ProRule" id="PRU00035"/>
    </source>
</evidence>
<feature type="compositionally biased region" description="Acidic residues" evidence="10">
    <location>
        <begin position="348"/>
        <end position="364"/>
    </location>
</feature>
<dbReference type="EnsemblMetazoa" id="Aqu2.1.40407_001">
    <property type="protein sequence ID" value="Aqu2.1.40407_001"/>
    <property type="gene ID" value="Aqu2.1.40407"/>
</dbReference>
<dbReference type="GO" id="GO:0003682">
    <property type="term" value="F:chromatin binding"/>
    <property type="evidence" value="ECO:0007669"/>
    <property type="project" value="InterPro"/>
</dbReference>
<feature type="domain" description="BAH" evidence="13">
    <location>
        <begin position="1039"/>
        <end position="1155"/>
    </location>
</feature>
<dbReference type="InterPro" id="IPR043151">
    <property type="entry name" value="BAH_sf"/>
</dbReference>
<dbReference type="eggNOG" id="KOG1827">
    <property type="taxonomic scope" value="Eukaryota"/>
</dbReference>
<dbReference type="SUPFAM" id="SSF47370">
    <property type="entry name" value="Bromodomain"/>
    <property type="match status" value="4"/>
</dbReference>
<feature type="domain" description="Bromo" evidence="11">
    <location>
        <begin position="61"/>
        <end position="131"/>
    </location>
</feature>
<evidence type="ECO:0000256" key="2">
    <source>
        <dbReference type="ARBA" id="ARBA00022737"/>
    </source>
</evidence>
<dbReference type="SMART" id="SM00355">
    <property type="entry name" value="ZnF_C2H2"/>
    <property type="match status" value="2"/>
</dbReference>
<proteinExistence type="predicted"/>
<keyword evidence="2" id="KW-0677">Repeat</keyword>
<evidence type="ECO:0008006" key="16">
    <source>
        <dbReference type="Google" id="ProtNLM"/>
    </source>
</evidence>
<keyword evidence="15" id="KW-1185">Reference proteome</keyword>
<keyword evidence="9" id="KW-0863">Zinc-finger</keyword>
<feature type="region of interest" description="Disordered" evidence="10">
    <location>
        <begin position="970"/>
        <end position="1005"/>
    </location>
</feature>
<dbReference type="OrthoDB" id="10009055at2759"/>
<dbReference type="PROSITE" id="PS50157">
    <property type="entry name" value="ZINC_FINGER_C2H2_2"/>
    <property type="match status" value="1"/>
</dbReference>
<dbReference type="EnsemblMetazoa" id="XM_020008931.1">
    <property type="protein sequence ID" value="XP_019864490.1"/>
    <property type="gene ID" value="LOC105316667"/>
</dbReference>
<feature type="domain" description="Bromo" evidence="11">
    <location>
        <begin position="237"/>
        <end position="307"/>
    </location>
</feature>
<evidence type="ECO:0000256" key="6">
    <source>
        <dbReference type="ARBA" id="ARBA00023163"/>
    </source>
</evidence>
<dbReference type="PANTHER" id="PTHR16062:SF19">
    <property type="entry name" value="PROTEIN POLYBROMO-1"/>
    <property type="match status" value="1"/>
</dbReference>
<dbReference type="InterPro" id="IPR037382">
    <property type="entry name" value="Rsc/polybromo"/>
</dbReference>
<dbReference type="GO" id="GO:0008270">
    <property type="term" value="F:zinc ion binding"/>
    <property type="evidence" value="ECO:0007669"/>
    <property type="project" value="UniProtKB-KW"/>
</dbReference>
<dbReference type="InterPro" id="IPR018359">
    <property type="entry name" value="Bromodomain_CS"/>
</dbReference>
<dbReference type="GO" id="GO:0016586">
    <property type="term" value="C:RSC-type complex"/>
    <property type="evidence" value="ECO:0007669"/>
    <property type="project" value="InterPro"/>
</dbReference>
<name>A0A1X7VK56_AMPQE</name>
<gene>
    <name evidence="14" type="primary">105316667</name>
</gene>
<keyword evidence="7" id="KW-0539">Nucleus</keyword>
<dbReference type="InterPro" id="IPR013087">
    <property type="entry name" value="Znf_C2H2_type"/>
</dbReference>
<reference evidence="15" key="1">
    <citation type="journal article" date="2010" name="Nature">
        <title>The Amphimedon queenslandica genome and the evolution of animal complexity.</title>
        <authorList>
            <person name="Srivastava M."/>
            <person name="Simakov O."/>
            <person name="Chapman J."/>
            <person name="Fahey B."/>
            <person name="Gauthier M.E."/>
            <person name="Mitros T."/>
            <person name="Richards G.S."/>
            <person name="Conaco C."/>
            <person name="Dacre M."/>
            <person name="Hellsten U."/>
            <person name="Larroux C."/>
            <person name="Putnam N.H."/>
            <person name="Stanke M."/>
            <person name="Adamska M."/>
            <person name="Darling A."/>
            <person name="Degnan S.M."/>
            <person name="Oakley T.H."/>
            <person name="Plachetzki D.C."/>
            <person name="Zhai Y."/>
            <person name="Adamski M."/>
            <person name="Calcino A."/>
            <person name="Cummins S.F."/>
            <person name="Goodstein D.M."/>
            <person name="Harris C."/>
            <person name="Jackson D.J."/>
            <person name="Leys S.P."/>
            <person name="Shu S."/>
            <person name="Woodcroft B.J."/>
            <person name="Vervoort M."/>
            <person name="Kosik K.S."/>
            <person name="Manning G."/>
            <person name="Degnan B.M."/>
            <person name="Rokhsar D.S."/>
        </authorList>
    </citation>
    <scope>NUCLEOTIDE SEQUENCE [LARGE SCALE GENOMIC DNA]</scope>
</reference>
<feature type="compositionally biased region" description="Basic and acidic residues" evidence="10">
    <location>
        <begin position="970"/>
        <end position="988"/>
    </location>
</feature>
<dbReference type="InterPro" id="IPR036427">
    <property type="entry name" value="Bromodomain-like_sf"/>
</dbReference>
<dbReference type="Proteomes" id="UP000007879">
    <property type="component" value="Unassembled WGS sequence"/>
</dbReference>
<dbReference type="KEGG" id="aqu:105316667"/>
<dbReference type="Pfam" id="PF00439">
    <property type="entry name" value="Bromodomain"/>
    <property type="match status" value="3"/>
</dbReference>
<evidence type="ECO:0000256" key="5">
    <source>
        <dbReference type="ARBA" id="ARBA00023117"/>
    </source>
</evidence>
<sequence length="1539" mass="175331">MKRRRQSSVESEDQQPGVLKKQKRRKESLISDPWGVPPELYSKTELCSKLYDALRSFKGPDNQPLCDFVVRLPNRRSIPEYYKVVTYPIDLLKIQQKLKTDEYDTVPLFISDIQLLIENAKLFYTPSSAEYKRACSLEKEFLKALQDISVYESDITSPLSPKTVSLKLSSLGKTPPASSACKSSSAKPSSGSAPTSSKRLSNAGKTTRSKAWLDDYLSSDDPIKIYFADIYSYHDSNGDYISQPFIDLPSAKEYPEYYRIITEPIGLAMIKSNIESGHYRNLKEIQEDLLLMIKNAQYFNEPLSDIHKMATTLRKVIINRCIELERKYKTVERTTKLQSPKIIKSMDDSESEDSSCSDSDAPESEDSKKRLLLHIKRDSLQLSEDPFSKILKSKSPPSLKKVLLALYRKITRATDKEGRVMSELFMKRPSAKLYPEYYIVIKTPIDFKEIYRKIKKDIYKTFSEMMDDVDLLVNNAITFNEEYSQIHTDALALKAIAKTAADQLQANWPLHFATGDKKVEAGLTNRVGTLFAVVKNCIDSTGRKLWLSLKDPPQFSKGEGEGHSGSRKVIGLGTVSERVDNNSYGSVHEVFGDLCLVYDSYCESVPSHSTLFKDALSLHRITVTKYNELTDEQRNKYQYPNAPELLKKLLKDLMAALMEAQDTEGHTISEVLQSVTATLDYSDDGKSKRILSLEKVNHWISLGRYTRLDQLQKDLLLLFQQARQIEAEMDNEVDKIIISLEKEYVKTRDRICSSFLWSPAYEERTIKHIDDEEQEEDCRYDCKQDDQMDSSAQTTLIPPLNERTIQKFLLLGEITYFPGDFVYLPPREQHLPPQIALIESLWTDSQGIPWFDGCWFFRPHETYHIASRKFFKQEVFKSDFYSSGLLSSVMGKCYVLFVKEYVKFFPQGFSEEDVYVCESRYMHKAKSIKRIKFWNVQENSYIKLLPRSSQCSLIKVPSVFASDGESLLKQSDKDKVQSHADETLDETKGSASMEGDSEANSSGDSLETSFFRELKDVKASVTNPEENCTYYEQYCIDEKVFKLGDFVYVRSDQDLPFIARIDQMWTDSNDDPWFRGPWFLRVEEVQHLPSRMFYERELFMSNIQDSNPMRSIIRKCGVLYPSDYTKWRPAEIPEADVYICESRYNEEEKLVKKMRMLKHFDLSSSVLHDEKYYLSEDVFLWKCHSPKLYPTIPAVIPVATPPAPPPPAPTPPVSSTPPVVPIPQIKTPVIAVPTPGGHVTLSLQQLQSLLAVNQAKALHQQPATTTLAYPCMWNGCQESFDDTAELGSHIIRSNHISPEPDGNYYCYWSNCPRNKSQAKPFDSLQKITRHVKEVHLLRIHTQQAPVLKSLPRSTISTPLLKDSVTTSTQALQPSIPITPVNVTPINAATQITPFHESVSSTPQNNIITTPVPVTPTLMITPQQTTTVTSTGTTDAVVQADPQSDSPPSIFVAPPTKKKPIYHSKLYLNHIERMRNNESTISPMPPARPLPLSTSQEIISQWIDPSAIPQGLTPTEALHKLYYHMISDSININNWLDNVQ</sequence>
<evidence type="ECO:0000256" key="9">
    <source>
        <dbReference type="PROSITE-ProRule" id="PRU00042"/>
    </source>
</evidence>
<evidence type="ECO:0000256" key="10">
    <source>
        <dbReference type="SAM" id="MobiDB-lite"/>
    </source>
</evidence>
<keyword evidence="3" id="KW-0156">Chromatin regulator</keyword>
<dbReference type="Gene3D" id="3.30.160.60">
    <property type="entry name" value="Classic Zinc Finger"/>
    <property type="match status" value="1"/>
</dbReference>
<dbReference type="InterPro" id="IPR001025">
    <property type="entry name" value="BAH_dom"/>
</dbReference>
<dbReference type="Pfam" id="PF01426">
    <property type="entry name" value="BAH"/>
    <property type="match status" value="2"/>
</dbReference>
<keyword evidence="4" id="KW-0805">Transcription regulation</keyword>
<dbReference type="Gene3D" id="1.20.920.10">
    <property type="entry name" value="Bromodomain-like"/>
    <property type="match status" value="5"/>
</dbReference>